<organism evidence="1 2">
    <name type="scientific">Ascobolus immersus RN42</name>
    <dbReference type="NCBI Taxonomy" id="1160509"/>
    <lineage>
        <taxon>Eukaryota</taxon>
        <taxon>Fungi</taxon>
        <taxon>Dikarya</taxon>
        <taxon>Ascomycota</taxon>
        <taxon>Pezizomycotina</taxon>
        <taxon>Pezizomycetes</taxon>
        <taxon>Pezizales</taxon>
        <taxon>Ascobolaceae</taxon>
        <taxon>Ascobolus</taxon>
    </lineage>
</organism>
<sequence>MPSGRNGGKHKKTCLEREAARQQRLIESYTYATAASGLSLLLSHAVIVNVTNNAIWVLAGSGLPVDEPPSPPSASRGQYHTSVPLRRTQTQKYGTLPPLIWADVTTGMCNEELPISRSQKRRDRNKRRLARRRLLLPKESSPTKLVTTLLQKLRYLQFQRSQTFLLASPFHVASMDDSSSSSDEEHLFPRPSLDLVQEAFKLETSTNPLGFNLIQKINRVCLRFRQARWDTI</sequence>
<proteinExistence type="predicted"/>
<dbReference type="AlphaFoldDB" id="A0A3N4HUS8"/>
<protein>
    <submittedName>
        <fullName evidence="1">Uncharacterized protein</fullName>
    </submittedName>
</protein>
<dbReference type="EMBL" id="ML119736">
    <property type="protein sequence ID" value="RPA76826.1"/>
    <property type="molecule type" value="Genomic_DNA"/>
</dbReference>
<reference evidence="1 2" key="1">
    <citation type="journal article" date="2018" name="Nat. Ecol. Evol.">
        <title>Pezizomycetes genomes reveal the molecular basis of ectomycorrhizal truffle lifestyle.</title>
        <authorList>
            <person name="Murat C."/>
            <person name="Payen T."/>
            <person name="Noel B."/>
            <person name="Kuo A."/>
            <person name="Morin E."/>
            <person name="Chen J."/>
            <person name="Kohler A."/>
            <person name="Krizsan K."/>
            <person name="Balestrini R."/>
            <person name="Da Silva C."/>
            <person name="Montanini B."/>
            <person name="Hainaut M."/>
            <person name="Levati E."/>
            <person name="Barry K.W."/>
            <person name="Belfiori B."/>
            <person name="Cichocki N."/>
            <person name="Clum A."/>
            <person name="Dockter R.B."/>
            <person name="Fauchery L."/>
            <person name="Guy J."/>
            <person name="Iotti M."/>
            <person name="Le Tacon F."/>
            <person name="Lindquist E.A."/>
            <person name="Lipzen A."/>
            <person name="Malagnac F."/>
            <person name="Mello A."/>
            <person name="Molinier V."/>
            <person name="Miyauchi S."/>
            <person name="Poulain J."/>
            <person name="Riccioni C."/>
            <person name="Rubini A."/>
            <person name="Sitrit Y."/>
            <person name="Splivallo R."/>
            <person name="Traeger S."/>
            <person name="Wang M."/>
            <person name="Zifcakova L."/>
            <person name="Wipf D."/>
            <person name="Zambonelli A."/>
            <person name="Paolocci F."/>
            <person name="Nowrousian M."/>
            <person name="Ottonello S."/>
            <person name="Baldrian P."/>
            <person name="Spatafora J.W."/>
            <person name="Henrissat B."/>
            <person name="Nagy L.G."/>
            <person name="Aury J.M."/>
            <person name="Wincker P."/>
            <person name="Grigoriev I.V."/>
            <person name="Bonfante P."/>
            <person name="Martin F.M."/>
        </authorList>
    </citation>
    <scope>NUCLEOTIDE SEQUENCE [LARGE SCALE GENOMIC DNA]</scope>
    <source>
        <strain evidence="1 2">RN42</strain>
    </source>
</reference>
<dbReference type="Proteomes" id="UP000275078">
    <property type="component" value="Unassembled WGS sequence"/>
</dbReference>
<name>A0A3N4HUS8_ASCIM</name>
<keyword evidence="2" id="KW-1185">Reference proteome</keyword>
<evidence type="ECO:0000313" key="2">
    <source>
        <dbReference type="Proteomes" id="UP000275078"/>
    </source>
</evidence>
<evidence type="ECO:0000313" key="1">
    <source>
        <dbReference type="EMBL" id="RPA76826.1"/>
    </source>
</evidence>
<accession>A0A3N4HUS8</accession>
<gene>
    <name evidence="1" type="ORF">BJ508DRAFT_330711</name>
</gene>